<dbReference type="GO" id="GO:0051607">
    <property type="term" value="P:defense response to virus"/>
    <property type="evidence" value="ECO:0007669"/>
    <property type="project" value="TreeGrafter"/>
</dbReference>
<evidence type="ECO:0000256" key="1">
    <source>
        <dbReference type="ARBA" id="ARBA00004370"/>
    </source>
</evidence>
<dbReference type="GO" id="GO:0001913">
    <property type="term" value="P:T cell mediated cytotoxicity"/>
    <property type="evidence" value="ECO:0007669"/>
    <property type="project" value="TreeGrafter"/>
</dbReference>
<dbReference type="GO" id="GO:0022829">
    <property type="term" value="F:wide pore channel activity"/>
    <property type="evidence" value="ECO:0007669"/>
    <property type="project" value="TreeGrafter"/>
</dbReference>
<sequence>MVTLQRKGAYVVDVKTYLMPNGTCTLCSNPLQGNRLQKLPVSAIDWHPFIQCSADLYSNFDTTVSSLMNTYTSQHIREWKASLNLSQFASAGLDVGGTRSFVYKFATDRTRPDHYTFITHSATCSRYRFRVATRPPLSPEFREDLANLPSYYSAFTKAEYNQLIHTYGTHYIRQVHLGGRFRRITAVRTCLATLNELNSLKVTNCLSEGLSVSLGKRESPNDGSCSNVLQNKDVKTLYDFGLHRHHTEVTGGTGWMGEFSLTRDASHSYNTWLETLKDQPDIVEYYLRPVYELVPNGIQRIGMKTAIEQYLKENTVKTSPSEQVCGSSSPNLAPNCCPKEPKKGTLVVTHIQAWDLYGDDWSTTDRIQCHAKVWARPHHKIQHLNFAVRTQDRFSSEDSSMKAIFVQVLLNS</sequence>
<dbReference type="GO" id="GO:0001771">
    <property type="term" value="P:immunological synapse formation"/>
    <property type="evidence" value="ECO:0007669"/>
    <property type="project" value="TreeGrafter"/>
</dbReference>
<name>A0AAJ8DPJ8_LATCA</name>
<comment type="similarity">
    <text evidence="3">Belongs to the complement C6/C7/C8/C9 family.</text>
</comment>
<proteinExistence type="inferred from homology"/>
<dbReference type="KEGG" id="lcf:108899362"/>
<evidence type="ECO:0000256" key="7">
    <source>
        <dbReference type="ARBA" id="ARBA00023157"/>
    </source>
</evidence>
<dbReference type="Proteomes" id="UP000694890">
    <property type="component" value="Linkage group LG5"/>
</dbReference>
<keyword evidence="6" id="KW-0472">Membrane</keyword>
<dbReference type="RefSeq" id="XP_050926218.1">
    <property type="nucleotide sequence ID" value="XM_051070261.1"/>
</dbReference>
<dbReference type="GO" id="GO:0031640">
    <property type="term" value="P:killing of cells of another organism"/>
    <property type="evidence" value="ECO:0007669"/>
    <property type="project" value="UniProtKB-KW"/>
</dbReference>
<dbReference type="InterPro" id="IPR020864">
    <property type="entry name" value="MACPF"/>
</dbReference>
<dbReference type="GO" id="GO:0005576">
    <property type="term" value="C:extracellular region"/>
    <property type="evidence" value="ECO:0007669"/>
    <property type="project" value="UniProtKB-SubCell"/>
</dbReference>
<evidence type="ECO:0000256" key="3">
    <source>
        <dbReference type="ARBA" id="ARBA00009214"/>
    </source>
</evidence>
<dbReference type="PANTHER" id="PTHR46096">
    <property type="entry name" value="PERFORIN-1"/>
    <property type="match status" value="1"/>
</dbReference>
<keyword evidence="7" id="KW-1015">Disulfide bond</keyword>
<dbReference type="GeneID" id="108899362"/>
<evidence type="ECO:0000256" key="6">
    <source>
        <dbReference type="ARBA" id="ARBA00023136"/>
    </source>
</evidence>
<evidence type="ECO:0000256" key="2">
    <source>
        <dbReference type="ARBA" id="ARBA00004613"/>
    </source>
</evidence>
<evidence type="ECO:0000313" key="10">
    <source>
        <dbReference type="RefSeq" id="XP_050926218.1"/>
    </source>
</evidence>
<dbReference type="InterPro" id="IPR020863">
    <property type="entry name" value="MACPF_CS"/>
</dbReference>
<organism evidence="9 10">
    <name type="scientific">Lates calcarifer</name>
    <name type="common">Barramundi</name>
    <name type="synonym">Holocentrus calcarifer</name>
    <dbReference type="NCBI Taxonomy" id="8187"/>
    <lineage>
        <taxon>Eukaryota</taxon>
        <taxon>Metazoa</taxon>
        <taxon>Chordata</taxon>
        <taxon>Craniata</taxon>
        <taxon>Vertebrata</taxon>
        <taxon>Euteleostomi</taxon>
        <taxon>Actinopterygii</taxon>
        <taxon>Neopterygii</taxon>
        <taxon>Teleostei</taxon>
        <taxon>Neoteleostei</taxon>
        <taxon>Acanthomorphata</taxon>
        <taxon>Carangaria</taxon>
        <taxon>Carangaria incertae sedis</taxon>
        <taxon>Centropomidae</taxon>
        <taxon>Lates</taxon>
    </lineage>
</organism>
<gene>
    <name evidence="10" type="primary">LOC108899362</name>
</gene>
<dbReference type="GO" id="GO:0016020">
    <property type="term" value="C:membrane"/>
    <property type="evidence" value="ECO:0007669"/>
    <property type="project" value="UniProtKB-SubCell"/>
</dbReference>
<feature type="domain" description="MACPF" evidence="8">
    <location>
        <begin position="1"/>
        <end position="322"/>
    </location>
</feature>
<dbReference type="AlphaFoldDB" id="A0AAJ8DPJ8"/>
<protein>
    <submittedName>
        <fullName evidence="10">Perforin-1-like</fullName>
    </submittedName>
</protein>
<comment type="subcellular location">
    <subcellularLocation>
        <location evidence="1">Membrane</location>
    </subcellularLocation>
    <subcellularLocation>
        <location evidence="2">Secreted</location>
    </subcellularLocation>
</comment>
<dbReference type="Pfam" id="PF01823">
    <property type="entry name" value="MACPF"/>
    <property type="match status" value="1"/>
</dbReference>
<accession>A0AAJ8DPJ8</accession>
<keyword evidence="5" id="KW-0204">Cytolysis</keyword>
<dbReference type="InterPro" id="IPR052784">
    <property type="entry name" value="Perforin-1_pore-forming"/>
</dbReference>
<evidence type="ECO:0000256" key="4">
    <source>
        <dbReference type="ARBA" id="ARBA00022525"/>
    </source>
</evidence>
<evidence type="ECO:0000256" key="5">
    <source>
        <dbReference type="ARBA" id="ARBA00022852"/>
    </source>
</evidence>
<keyword evidence="4" id="KW-0964">Secreted</keyword>
<evidence type="ECO:0000313" key="9">
    <source>
        <dbReference type="Proteomes" id="UP000694890"/>
    </source>
</evidence>
<dbReference type="SMART" id="SM00457">
    <property type="entry name" value="MACPF"/>
    <property type="match status" value="1"/>
</dbReference>
<dbReference type="PANTHER" id="PTHR46096:SF1">
    <property type="entry name" value="PERFORIN 1.5"/>
    <property type="match status" value="1"/>
</dbReference>
<dbReference type="PROSITE" id="PS51412">
    <property type="entry name" value="MACPF_2"/>
    <property type="match status" value="1"/>
</dbReference>
<reference evidence="10" key="1">
    <citation type="submission" date="2025-08" db="UniProtKB">
        <authorList>
            <consortium name="RefSeq"/>
        </authorList>
    </citation>
    <scope>IDENTIFICATION</scope>
    <source>
        <tissue evidence="10">Brain</tissue>
    </source>
</reference>
<evidence type="ECO:0000259" key="8">
    <source>
        <dbReference type="PROSITE" id="PS51412"/>
    </source>
</evidence>
<dbReference type="PROSITE" id="PS00279">
    <property type="entry name" value="MACPF_1"/>
    <property type="match status" value="1"/>
</dbReference>